<dbReference type="InterPro" id="IPR016039">
    <property type="entry name" value="Thiolase-like"/>
</dbReference>
<evidence type="ECO:0000313" key="8">
    <source>
        <dbReference type="EMBL" id="GMI64005.1"/>
    </source>
</evidence>
<evidence type="ECO:0000259" key="7">
    <source>
        <dbReference type="Pfam" id="PF08545"/>
    </source>
</evidence>
<dbReference type="Proteomes" id="UP001165190">
    <property type="component" value="Unassembled WGS sequence"/>
</dbReference>
<dbReference type="InterPro" id="IPR013751">
    <property type="entry name" value="ACP_syn_III_N"/>
</dbReference>
<dbReference type="Gene3D" id="3.40.47.10">
    <property type="match status" value="2"/>
</dbReference>
<name>A0A9W7GQT1_HIBTR</name>
<dbReference type="EMBL" id="BSYR01000002">
    <property type="protein sequence ID" value="GMI64005.1"/>
    <property type="molecule type" value="Genomic_DNA"/>
</dbReference>
<feature type="domain" description="Beta-ketoacyl-[acyl-carrier-protein] synthase III N-terminal" evidence="7">
    <location>
        <begin position="20"/>
        <end position="98"/>
    </location>
</feature>
<proteinExistence type="inferred from homology"/>
<dbReference type="SUPFAM" id="SSF53901">
    <property type="entry name" value="Thiolase-like"/>
    <property type="match status" value="2"/>
</dbReference>
<dbReference type="GO" id="GO:0004315">
    <property type="term" value="F:3-oxoacyl-[acyl-carrier-protein] synthase activity"/>
    <property type="evidence" value="ECO:0007669"/>
    <property type="project" value="InterPro"/>
</dbReference>
<evidence type="ECO:0000256" key="5">
    <source>
        <dbReference type="ARBA" id="ARBA00023098"/>
    </source>
</evidence>
<dbReference type="GO" id="GO:0009507">
    <property type="term" value="C:chloroplast"/>
    <property type="evidence" value="ECO:0007669"/>
    <property type="project" value="TreeGrafter"/>
</dbReference>
<organism evidence="8 9">
    <name type="scientific">Hibiscus trionum</name>
    <name type="common">Flower of an hour</name>
    <dbReference type="NCBI Taxonomy" id="183268"/>
    <lineage>
        <taxon>Eukaryota</taxon>
        <taxon>Viridiplantae</taxon>
        <taxon>Streptophyta</taxon>
        <taxon>Embryophyta</taxon>
        <taxon>Tracheophyta</taxon>
        <taxon>Spermatophyta</taxon>
        <taxon>Magnoliopsida</taxon>
        <taxon>eudicotyledons</taxon>
        <taxon>Gunneridae</taxon>
        <taxon>Pentapetalae</taxon>
        <taxon>rosids</taxon>
        <taxon>malvids</taxon>
        <taxon>Malvales</taxon>
        <taxon>Malvaceae</taxon>
        <taxon>Malvoideae</taxon>
        <taxon>Hibiscus</taxon>
    </lineage>
</organism>
<gene>
    <name evidence="8" type="ORF">HRI_000069800</name>
</gene>
<dbReference type="OrthoDB" id="428487at2759"/>
<evidence type="ECO:0000256" key="6">
    <source>
        <dbReference type="ARBA" id="ARBA00023160"/>
    </source>
</evidence>
<evidence type="ECO:0000313" key="9">
    <source>
        <dbReference type="Proteomes" id="UP001165190"/>
    </source>
</evidence>
<evidence type="ECO:0000256" key="2">
    <source>
        <dbReference type="ARBA" id="ARBA00008642"/>
    </source>
</evidence>
<evidence type="ECO:0000256" key="3">
    <source>
        <dbReference type="ARBA" id="ARBA00022516"/>
    </source>
</evidence>
<dbReference type="PANTHER" id="PTHR43091">
    <property type="entry name" value="3-OXOACYL-[ACYL-CARRIER-PROTEIN] SYNTHASE"/>
    <property type="match status" value="1"/>
</dbReference>
<comment type="similarity">
    <text evidence="2">Belongs to the thiolase-like superfamily. FabH family.</text>
</comment>
<keyword evidence="3" id="KW-0444">Lipid biosynthesis</keyword>
<protein>
    <submittedName>
        <fullName evidence="8">3-ketoacyl-acyl carrier protein synthase III</fullName>
    </submittedName>
</protein>
<evidence type="ECO:0000256" key="4">
    <source>
        <dbReference type="ARBA" id="ARBA00022832"/>
    </source>
</evidence>
<comment type="pathway">
    <text evidence="1">Lipid metabolism.</text>
</comment>
<keyword evidence="5" id="KW-0443">Lipid metabolism</keyword>
<keyword evidence="9" id="KW-1185">Reference proteome</keyword>
<reference evidence="8" key="1">
    <citation type="submission" date="2023-05" db="EMBL/GenBank/DDBJ databases">
        <title>Genome and transcriptome analyses reveal genes involved in the formation of fine ridges on petal epidermal cells in Hibiscus trionum.</title>
        <authorList>
            <person name="Koshimizu S."/>
            <person name="Masuda S."/>
            <person name="Ishii T."/>
            <person name="Shirasu K."/>
            <person name="Hoshino A."/>
            <person name="Arita M."/>
        </authorList>
    </citation>
    <scope>NUCLEOTIDE SEQUENCE</scope>
    <source>
        <strain evidence="8">Hamamatsu line</strain>
    </source>
</reference>
<comment type="caution">
    <text evidence="8">The sequence shown here is derived from an EMBL/GenBank/DDBJ whole genome shotgun (WGS) entry which is preliminary data.</text>
</comment>
<dbReference type="PANTHER" id="PTHR43091:SF1">
    <property type="entry name" value="BETA-KETOACYL-[ACYL-CARRIER-PROTEIN] SYNTHASE III, CHLOROPLASTIC"/>
    <property type="match status" value="1"/>
</dbReference>
<sequence length="226" mass="24663">MYSLQVHIELGCTKTPIACDIRAACSGFVLGLFSAACYVRGGGLHNILVIGADAVSRFTDWTDRGTCVLFGDAAGAVVVQACDAEEDGLISFDLHSDGEVGRYVLLTLVLSRGSKKNKEIALLHLRNLISCHSCCRHLGSSMKHTQTNDLSGSNGSILEFPSIKSSYPSVQMNGQEVLRFAVRRVPQTIESALKKASLTASDIDWLLLHQLFLLDDQGQYKYSFYL</sequence>
<dbReference type="AlphaFoldDB" id="A0A9W7GQT1"/>
<evidence type="ECO:0000256" key="1">
    <source>
        <dbReference type="ARBA" id="ARBA00005189"/>
    </source>
</evidence>
<dbReference type="Pfam" id="PF08545">
    <property type="entry name" value="ACP_syn_III"/>
    <property type="match status" value="1"/>
</dbReference>
<keyword evidence="4" id="KW-0276">Fatty acid metabolism</keyword>
<keyword evidence="6" id="KW-0275">Fatty acid biosynthesis</keyword>
<dbReference type="GO" id="GO:0006633">
    <property type="term" value="P:fatty acid biosynthetic process"/>
    <property type="evidence" value="ECO:0007669"/>
    <property type="project" value="UniProtKB-KW"/>
</dbReference>
<accession>A0A9W7GQT1</accession>